<dbReference type="AlphaFoldDB" id="A0AAE4Z4R5"/>
<comment type="caution">
    <text evidence="2">The sequence shown here is derived from an EMBL/GenBank/DDBJ whole genome shotgun (WGS) entry which is preliminary data.</text>
</comment>
<protein>
    <submittedName>
        <fullName evidence="2">Prepilin-type N-terminal cleavage/methylation domain-containing protein</fullName>
    </submittedName>
</protein>
<name>A0AAE4Z4R5_9BACT</name>
<dbReference type="NCBIfam" id="TIGR02532">
    <property type="entry name" value="IV_pilin_GFxxxE"/>
    <property type="match status" value="1"/>
</dbReference>
<keyword evidence="1" id="KW-1133">Transmembrane helix</keyword>
<sequence length="116" mass="12333">MIGRSGRSGLTLLELLVAIVVLTVGVLALAAASLRQADHARRAEVRTRLRLQAQGQMERLLAVEPGRLAPGASLEHGTELSWDVDGTGPWVIRLIARHRLGSGELADTLVTIVSGP</sequence>
<evidence type="ECO:0000313" key="3">
    <source>
        <dbReference type="Proteomes" id="UP000702544"/>
    </source>
</evidence>
<proteinExistence type="predicted"/>
<keyword evidence="1" id="KW-0472">Membrane</keyword>
<keyword evidence="1" id="KW-0812">Transmembrane</keyword>
<reference evidence="2 3" key="1">
    <citation type="submission" date="2020-01" db="EMBL/GenBank/DDBJ databases">
        <title>Genomes assembled from Gulf of Kutch pelagic sediment metagenomes.</title>
        <authorList>
            <person name="Chandrashekar M."/>
            <person name="Mahajan M.S."/>
            <person name="Dave K.J."/>
            <person name="Vatsa P."/>
            <person name="Nathani N.M."/>
        </authorList>
    </citation>
    <scope>NUCLEOTIDE SEQUENCE [LARGE SCALE GENOMIC DNA]</scope>
    <source>
        <strain evidence="2">KS3-K002</strain>
    </source>
</reference>
<dbReference type="InterPro" id="IPR012902">
    <property type="entry name" value="N_methyl_site"/>
</dbReference>
<accession>A0AAE4Z4R5</accession>
<evidence type="ECO:0000313" key="2">
    <source>
        <dbReference type="EMBL" id="NIR73764.1"/>
    </source>
</evidence>
<gene>
    <name evidence="2" type="ORF">GWO12_01415</name>
</gene>
<dbReference type="Proteomes" id="UP000702544">
    <property type="component" value="Unassembled WGS sequence"/>
</dbReference>
<dbReference type="EMBL" id="JAACAK010000012">
    <property type="protein sequence ID" value="NIR73764.1"/>
    <property type="molecule type" value="Genomic_DNA"/>
</dbReference>
<feature type="transmembrane region" description="Helical" evidence="1">
    <location>
        <begin position="12"/>
        <end position="32"/>
    </location>
</feature>
<dbReference type="Pfam" id="PF07963">
    <property type="entry name" value="N_methyl"/>
    <property type="match status" value="1"/>
</dbReference>
<evidence type="ECO:0000256" key="1">
    <source>
        <dbReference type="SAM" id="Phobius"/>
    </source>
</evidence>
<organism evidence="2 3">
    <name type="scientific">Candidatus Kutchimonas denitrificans</name>
    <dbReference type="NCBI Taxonomy" id="3056748"/>
    <lineage>
        <taxon>Bacteria</taxon>
        <taxon>Pseudomonadati</taxon>
        <taxon>Gemmatimonadota</taxon>
        <taxon>Gemmatimonadia</taxon>
        <taxon>Candidatus Palauibacterales</taxon>
        <taxon>Candidatus Palauibacteraceae</taxon>
        <taxon>Candidatus Kutchimonas</taxon>
    </lineage>
</organism>
<dbReference type="PROSITE" id="PS00409">
    <property type="entry name" value="PROKAR_NTER_METHYL"/>
    <property type="match status" value="1"/>
</dbReference>